<dbReference type="GO" id="GO:0004497">
    <property type="term" value="F:monooxygenase activity"/>
    <property type="evidence" value="ECO:0007669"/>
    <property type="project" value="UniProtKB-KW"/>
</dbReference>
<dbReference type="PANTHER" id="PTHR24292:SF54">
    <property type="entry name" value="CYP9F3-RELATED"/>
    <property type="match status" value="1"/>
</dbReference>
<protein>
    <submittedName>
        <fullName evidence="17">AAEL014604-PA</fullName>
    </submittedName>
</protein>
<keyword evidence="9" id="KW-0492">Microsome</keyword>
<evidence type="ECO:0000256" key="12">
    <source>
        <dbReference type="ARBA" id="ARBA00023033"/>
    </source>
</evidence>
<evidence type="ECO:0000256" key="1">
    <source>
        <dbReference type="ARBA" id="ARBA00001971"/>
    </source>
</evidence>
<comment type="function">
    <text evidence="2">May be involved in the metabolism of insect hormones and in the breakdown of synthetic insecticides.</text>
</comment>
<dbReference type="InterPro" id="IPR002401">
    <property type="entry name" value="Cyt_P450_E_grp-I"/>
</dbReference>
<dbReference type="GO" id="GO:0016705">
    <property type="term" value="F:oxidoreductase activity, acting on paired donors, with incorporation or reduction of molecular oxygen"/>
    <property type="evidence" value="ECO:0007669"/>
    <property type="project" value="InterPro"/>
</dbReference>
<dbReference type="CDD" id="cd11056">
    <property type="entry name" value="CYP6-like"/>
    <property type="match status" value="1"/>
</dbReference>
<evidence type="ECO:0000256" key="6">
    <source>
        <dbReference type="ARBA" id="ARBA00022617"/>
    </source>
</evidence>
<gene>
    <name evidence="17" type="ORF">AaeL_AAEL014604</name>
</gene>
<evidence type="ECO:0000256" key="2">
    <source>
        <dbReference type="ARBA" id="ARBA00003690"/>
    </source>
</evidence>
<dbReference type="PROSITE" id="PS00086">
    <property type="entry name" value="CYTOCHROME_P450"/>
    <property type="match status" value="1"/>
</dbReference>
<evidence type="ECO:0000256" key="10">
    <source>
        <dbReference type="ARBA" id="ARBA00023002"/>
    </source>
</evidence>
<keyword evidence="8" id="KW-0256">Endoplasmic reticulum</keyword>
<dbReference type="FunFam" id="1.10.630.10:FF:000042">
    <property type="entry name" value="Cytochrome P450"/>
    <property type="match status" value="1"/>
</dbReference>
<accession>Q16FW4</accession>
<evidence type="ECO:0000256" key="15">
    <source>
        <dbReference type="RuleBase" id="RU000461"/>
    </source>
</evidence>
<keyword evidence="10 15" id="KW-0560">Oxidoreductase</keyword>
<dbReference type="OrthoDB" id="2789670at2759"/>
<dbReference type="PRINTS" id="PR00463">
    <property type="entry name" value="EP450I"/>
</dbReference>
<dbReference type="InterPro" id="IPR017972">
    <property type="entry name" value="Cyt_P450_CS"/>
</dbReference>
<dbReference type="InterPro" id="IPR001128">
    <property type="entry name" value="Cyt_P450"/>
</dbReference>
<proteinExistence type="inferred from homology"/>
<evidence type="ECO:0000256" key="13">
    <source>
        <dbReference type="ARBA" id="ARBA00023136"/>
    </source>
</evidence>
<keyword evidence="11 14" id="KW-0408">Iron</keyword>
<evidence type="ECO:0000313" key="17">
    <source>
        <dbReference type="EMBL" id="EAT33133.1"/>
    </source>
</evidence>
<reference evidence="17" key="1">
    <citation type="submission" date="2005-10" db="EMBL/GenBank/DDBJ databases">
        <authorList>
            <person name="Loftus B.J."/>
            <person name="Nene V.M."/>
            <person name="Hannick L.I."/>
            <person name="Bidwell S."/>
            <person name="Haas B."/>
            <person name="Amedeo P."/>
            <person name="Orvis J."/>
            <person name="Wortman J.R."/>
            <person name="White O.R."/>
            <person name="Salzberg S."/>
            <person name="Shumway M."/>
            <person name="Koo H."/>
            <person name="Zhao Y."/>
            <person name="Holmes M."/>
            <person name="Miller J."/>
            <person name="Schatz M."/>
            <person name="Pop M."/>
            <person name="Pai G."/>
            <person name="Utterback T."/>
            <person name="Rogers Y.-H."/>
            <person name="Kravitz S."/>
            <person name="Fraser C.M."/>
        </authorList>
    </citation>
    <scope>NUCLEOTIDE SEQUENCE</scope>
    <source>
        <strain evidence="17">Liverpool</strain>
    </source>
</reference>
<evidence type="ECO:0000256" key="3">
    <source>
        <dbReference type="ARBA" id="ARBA00004174"/>
    </source>
</evidence>
<evidence type="ECO:0000256" key="11">
    <source>
        <dbReference type="ARBA" id="ARBA00023004"/>
    </source>
</evidence>
<reference evidence="17" key="3">
    <citation type="submission" date="2012-09" db="EMBL/GenBank/DDBJ databases">
        <authorList>
            <consortium name="VectorBase"/>
        </authorList>
    </citation>
    <scope>NUCLEOTIDE SEQUENCE</scope>
    <source>
        <strain evidence="17">Liverpool</strain>
    </source>
</reference>
<reference evidence="17" key="2">
    <citation type="journal article" date="2007" name="Science">
        <title>Genome sequence of Aedes aegypti, a major arbovirus vector.</title>
        <authorList>
            <person name="Nene V."/>
            <person name="Wortman J.R."/>
            <person name="Lawson D."/>
            <person name="Haas B."/>
            <person name="Kodira C."/>
            <person name="Tu Z.J."/>
            <person name="Loftus B."/>
            <person name="Xi Z."/>
            <person name="Megy K."/>
            <person name="Grabherr M."/>
            <person name="Ren Q."/>
            <person name="Zdobnov E.M."/>
            <person name="Lobo N.F."/>
            <person name="Campbell K.S."/>
            <person name="Brown S.E."/>
            <person name="Bonaldo M.F."/>
            <person name="Zhu J."/>
            <person name="Sinkins S.P."/>
            <person name="Hogenkamp D.G."/>
            <person name="Amedeo P."/>
            <person name="Arensburger P."/>
            <person name="Atkinson P.W."/>
            <person name="Bidwell S."/>
            <person name="Biedler J."/>
            <person name="Birney E."/>
            <person name="Bruggner R.V."/>
            <person name="Costas J."/>
            <person name="Coy M.R."/>
            <person name="Crabtree J."/>
            <person name="Crawford M."/>
            <person name="Debruyn B."/>
            <person name="Decaprio D."/>
            <person name="Eiglmeier K."/>
            <person name="Eisenstadt E."/>
            <person name="El-Dorry H."/>
            <person name="Gelbart W.M."/>
            <person name="Gomes S.L."/>
            <person name="Hammond M."/>
            <person name="Hannick L.I."/>
            <person name="Hogan J.R."/>
            <person name="Holmes M.H."/>
            <person name="Jaffe D."/>
            <person name="Johnston J.S."/>
            <person name="Kennedy R.C."/>
            <person name="Koo H."/>
            <person name="Kravitz S."/>
            <person name="Kriventseva E.V."/>
            <person name="Kulp D."/>
            <person name="Labutti K."/>
            <person name="Lee E."/>
            <person name="Li S."/>
            <person name="Lovin D.D."/>
            <person name="Mao C."/>
            <person name="Mauceli E."/>
            <person name="Menck C.F."/>
            <person name="Miller J.R."/>
            <person name="Montgomery P."/>
            <person name="Mori A."/>
            <person name="Nascimento A.L."/>
            <person name="Naveira H.F."/>
            <person name="Nusbaum C."/>
            <person name="O'leary S."/>
            <person name="Orvis J."/>
            <person name="Pertea M."/>
            <person name="Quesneville H."/>
            <person name="Reidenbach K.R."/>
            <person name="Rogers Y.H."/>
            <person name="Roth C.W."/>
            <person name="Schneider J.R."/>
            <person name="Schatz M."/>
            <person name="Shumway M."/>
            <person name="Stanke M."/>
            <person name="Stinson E.O."/>
            <person name="Tubio J.M."/>
            <person name="Vanzee J.P."/>
            <person name="Verjovski-Almeida S."/>
            <person name="Werner D."/>
            <person name="White O."/>
            <person name="Wyder S."/>
            <person name="Zeng Q."/>
            <person name="Zhao Q."/>
            <person name="Zhao Y."/>
            <person name="Hill C.A."/>
            <person name="Raikhel A.S."/>
            <person name="Soares M.B."/>
            <person name="Knudson D.L."/>
            <person name="Lee N.H."/>
            <person name="Galagan J."/>
            <person name="Salzberg S.L."/>
            <person name="Paulsen I.T."/>
            <person name="Dimopoulos G."/>
            <person name="Collins F.H."/>
            <person name="Birren B."/>
            <person name="Fraser-Liggett C.M."/>
            <person name="Severson D.W."/>
        </authorList>
    </citation>
    <scope>NUCLEOTIDE SEQUENCE [LARGE SCALE GENOMIC DNA]</scope>
    <source>
        <strain evidence="17">Liverpool</strain>
    </source>
</reference>
<dbReference type="AlphaFoldDB" id="Q16FW4"/>
<comment type="subcellular location">
    <subcellularLocation>
        <location evidence="4">Endoplasmic reticulum membrane</location>
        <topology evidence="4">Peripheral membrane protein</topology>
    </subcellularLocation>
    <subcellularLocation>
        <location evidence="3">Microsome membrane</location>
        <topology evidence="3">Peripheral membrane protein</topology>
    </subcellularLocation>
</comment>
<dbReference type="VEuPathDB" id="VectorBase:AAEL014604"/>
<dbReference type="SUPFAM" id="SSF48264">
    <property type="entry name" value="Cytochrome P450"/>
    <property type="match status" value="1"/>
</dbReference>
<comment type="cofactor">
    <cofactor evidence="1 14">
        <name>heme</name>
        <dbReference type="ChEBI" id="CHEBI:30413"/>
    </cofactor>
</comment>
<dbReference type="PANTHER" id="PTHR24292">
    <property type="entry name" value="CYTOCHROME P450"/>
    <property type="match status" value="1"/>
</dbReference>
<name>Q16FW4_AEDAE</name>
<evidence type="ECO:0000256" key="14">
    <source>
        <dbReference type="PIRSR" id="PIRSR602401-1"/>
    </source>
</evidence>
<evidence type="ECO:0000256" key="9">
    <source>
        <dbReference type="ARBA" id="ARBA00022848"/>
    </source>
</evidence>
<evidence type="ECO:0000256" key="4">
    <source>
        <dbReference type="ARBA" id="ARBA00004406"/>
    </source>
</evidence>
<dbReference type="PaxDb" id="7159-AAEL014604-PA"/>
<organism evidence="17 18">
    <name type="scientific">Aedes aegypti</name>
    <name type="common">Yellowfever mosquito</name>
    <name type="synonym">Culex aegypti</name>
    <dbReference type="NCBI Taxonomy" id="7159"/>
    <lineage>
        <taxon>Eukaryota</taxon>
        <taxon>Metazoa</taxon>
        <taxon>Ecdysozoa</taxon>
        <taxon>Arthropoda</taxon>
        <taxon>Hexapoda</taxon>
        <taxon>Insecta</taxon>
        <taxon>Pterygota</taxon>
        <taxon>Neoptera</taxon>
        <taxon>Endopterygota</taxon>
        <taxon>Diptera</taxon>
        <taxon>Nematocera</taxon>
        <taxon>Culicoidea</taxon>
        <taxon>Culicidae</taxon>
        <taxon>Culicinae</taxon>
        <taxon>Aedini</taxon>
        <taxon>Aedes</taxon>
        <taxon>Stegomyia</taxon>
    </lineage>
</organism>
<dbReference type="eggNOG" id="KOG0158">
    <property type="taxonomic scope" value="Eukaryota"/>
</dbReference>
<dbReference type="GO" id="GO:0005789">
    <property type="term" value="C:endoplasmic reticulum membrane"/>
    <property type="evidence" value="ECO:0007669"/>
    <property type="project" value="UniProtKB-SubCell"/>
</dbReference>
<dbReference type="EMBL" id="CH478370">
    <property type="protein sequence ID" value="EAT33133.1"/>
    <property type="molecule type" value="Genomic_DNA"/>
</dbReference>
<evidence type="ECO:0000256" key="16">
    <source>
        <dbReference type="SAM" id="SignalP"/>
    </source>
</evidence>
<dbReference type="Proteomes" id="UP000682892">
    <property type="component" value="Unassembled WGS sequence"/>
</dbReference>
<dbReference type="Gene3D" id="1.10.630.10">
    <property type="entry name" value="Cytochrome P450"/>
    <property type="match status" value="1"/>
</dbReference>
<evidence type="ECO:0000256" key="8">
    <source>
        <dbReference type="ARBA" id="ARBA00022824"/>
    </source>
</evidence>
<dbReference type="KEGG" id="aag:5564757"/>
<keyword evidence="6 14" id="KW-0349">Heme</keyword>
<evidence type="ECO:0000256" key="5">
    <source>
        <dbReference type="ARBA" id="ARBA00010617"/>
    </source>
</evidence>
<dbReference type="GO" id="GO:0005506">
    <property type="term" value="F:iron ion binding"/>
    <property type="evidence" value="ECO:0007669"/>
    <property type="project" value="InterPro"/>
</dbReference>
<dbReference type="InterPro" id="IPR036396">
    <property type="entry name" value="Cyt_P450_sf"/>
</dbReference>
<dbReference type="Pfam" id="PF00067">
    <property type="entry name" value="p450"/>
    <property type="match status" value="1"/>
</dbReference>
<keyword evidence="12 15" id="KW-0503">Monooxygenase</keyword>
<evidence type="ECO:0000313" key="18">
    <source>
        <dbReference type="Proteomes" id="UP000682892"/>
    </source>
</evidence>
<feature type="binding site" description="axial binding residue" evidence="14">
    <location>
        <position position="479"/>
    </location>
    <ligand>
        <name>heme</name>
        <dbReference type="ChEBI" id="CHEBI:30413"/>
    </ligand>
    <ligandPart>
        <name>Fe</name>
        <dbReference type="ChEBI" id="CHEBI:18248"/>
    </ligandPart>
</feature>
<dbReference type="PhylomeDB" id="Q16FW4"/>
<feature type="chain" id="PRO_5030175051" evidence="16">
    <location>
        <begin position="22"/>
        <end position="537"/>
    </location>
</feature>
<dbReference type="InterPro" id="IPR050476">
    <property type="entry name" value="Insect_CytP450_Detox"/>
</dbReference>
<keyword evidence="7 14" id="KW-0479">Metal-binding</keyword>
<sequence length="537" mass="61819">MFFALAIFAGLVLFCLYNVQQKYKYFESRGIPYVKPSFLLGNSAPLIFKKKDMLRHIQDLYHTHPEAKIMGLFDFTAPVWMVRDPEAIKQLAVKDFDHFSDHTPIYTGGDVEDMGTDSLFGNSLLLLRGQKWRDMRATLSPAFTGSRMRLMFELVSECAQSMVDYFREEATAGKRTEYEMKDVFSRFSNDVIASVAFGIKVDSLREPDNEFFTNGKELMNFRNMKTVAKVLLMRMFPRLMIKLKADISSAEMNAYFRGMITDNMKQRQAHGIVRNDMINILMQVRQGALKNQKEDQETTNTGFAVVEESTTIGQPRDRVWSDNELAAQCFLFFIAGSETVSTCLTFLAYELLINPEVQEKLFREIAEVERSLAGKPIGYDQLQAMKYMDMVVSENLRLWPPAPFADRYCSKNYRYDDGQGTRATIEKGQIVWFPTTALQHDPEYFPDPYRFDPERFSDQNRSKIKTGTYLPFGIGPRACIGSRLALLEVKVVAYHLVKHFKLVRSERSKVPLKLKSKMIGMEVDGGVWLELEPRERS</sequence>
<evidence type="ECO:0000256" key="7">
    <source>
        <dbReference type="ARBA" id="ARBA00022723"/>
    </source>
</evidence>
<keyword evidence="16" id="KW-0732">Signal</keyword>
<dbReference type="OMA" id="EINYLAY"/>
<dbReference type="PRINTS" id="PR00385">
    <property type="entry name" value="P450"/>
</dbReference>
<keyword evidence="13" id="KW-0472">Membrane</keyword>
<feature type="signal peptide" evidence="16">
    <location>
        <begin position="1"/>
        <end position="21"/>
    </location>
</feature>
<comment type="similarity">
    <text evidence="5 15">Belongs to the cytochrome P450 family.</text>
</comment>
<dbReference type="GO" id="GO:0020037">
    <property type="term" value="F:heme binding"/>
    <property type="evidence" value="ECO:0007669"/>
    <property type="project" value="InterPro"/>
</dbReference>